<feature type="region of interest" description="Disordered" evidence="1">
    <location>
        <begin position="73"/>
        <end position="93"/>
    </location>
</feature>
<organism evidence="3 4">
    <name type="scientific">Caldimonas mangrovi</name>
    <dbReference type="NCBI Taxonomy" id="2944811"/>
    <lineage>
        <taxon>Bacteria</taxon>
        <taxon>Pseudomonadati</taxon>
        <taxon>Pseudomonadota</taxon>
        <taxon>Betaproteobacteria</taxon>
        <taxon>Burkholderiales</taxon>
        <taxon>Sphaerotilaceae</taxon>
        <taxon>Caldimonas</taxon>
    </lineage>
</organism>
<evidence type="ECO:0000256" key="1">
    <source>
        <dbReference type="SAM" id="MobiDB-lite"/>
    </source>
</evidence>
<accession>A0ABT0YS40</accession>
<keyword evidence="2" id="KW-0472">Membrane</keyword>
<keyword evidence="4" id="KW-1185">Reference proteome</keyword>
<dbReference type="EMBL" id="JAMKFE010000012">
    <property type="protein sequence ID" value="MCM5681546.1"/>
    <property type="molecule type" value="Genomic_DNA"/>
</dbReference>
<sequence length="93" mass="11161">MIEKSFAGVVLAICVILLLRMVIGERRRQRLDRVALRIWWACRRRASAVWHWWPTRRKAARATDEAIRRARGDGQWDGNVYRPKSFRRPRKPH</sequence>
<evidence type="ECO:0000256" key="2">
    <source>
        <dbReference type="SAM" id="Phobius"/>
    </source>
</evidence>
<dbReference type="RefSeq" id="WP_251780025.1">
    <property type="nucleotide sequence ID" value="NZ_JAMKFE010000012.1"/>
</dbReference>
<feature type="compositionally biased region" description="Basic residues" evidence="1">
    <location>
        <begin position="84"/>
        <end position="93"/>
    </location>
</feature>
<proteinExistence type="predicted"/>
<comment type="caution">
    <text evidence="3">The sequence shown here is derived from an EMBL/GenBank/DDBJ whole genome shotgun (WGS) entry which is preliminary data.</text>
</comment>
<name>A0ABT0YS40_9BURK</name>
<keyword evidence="2" id="KW-1133">Transmembrane helix</keyword>
<evidence type="ECO:0008006" key="5">
    <source>
        <dbReference type="Google" id="ProtNLM"/>
    </source>
</evidence>
<gene>
    <name evidence="3" type="ORF">M8A51_18625</name>
</gene>
<reference evidence="3" key="1">
    <citation type="submission" date="2022-05" db="EMBL/GenBank/DDBJ databases">
        <title>Schlegelella sp. nov., isolated from mangrove soil.</title>
        <authorList>
            <person name="Liu Y."/>
            <person name="Ge X."/>
            <person name="Liu W."/>
        </authorList>
    </citation>
    <scope>NUCLEOTIDE SEQUENCE</scope>
    <source>
        <strain evidence="3">S2-27</strain>
    </source>
</reference>
<feature type="transmembrane region" description="Helical" evidence="2">
    <location>
        <begin position="6"/>
        <end position="23"/>
    </location>
</feature>
<protein>
    <recommendedName>
        <fullName evidence="5">Secreted protein</fullName>
    </recommendedName>
</protein>
<dbReference type="Proteomes" id="UP001165541">
    <property type="component" value="Unassembled WGS sequence"/>
</dbReference>
<keyword evidence="2" id="KW-0812">Transmembrane</keyword>
<evidence type="ECO:0000313" key="3">
    <source>
        <dbReference type="EMBL" id="MCM5681546.1"/>
    </source>
</evidence>
<evidence type="ECO:0000313" key="4">
    <source>
        <dbReference type="Proteomes" id="UP001165541"/>
    </source>
</evidence>